<dbReference type="EMBL" id="LAZR01003080">
    <property type="protein sequence ID" value="KKN22232.1"/>
    <property type="molecule type" value="Genomic_DNA"/>
</dbReference>
<evidence type="ECO:0008006" key="2">
    <source>
        <dbReference type="Google" id="ProtNLM"/>
    </source>
</evidence>
<accession>A0A0F9PCK0</accession>
<protein>
    <recommendedName>
        <fullName evidence="2">HNH domain-containing protein</fullName>
    </recommendedName>
</protein>
<gene>
    <name evidence="1" type="ORF">LCGC14_0917330</name>
</gene>
<name>A0A0F9PCK0_9ZZZZ</name>
<organism evidence="1">
    <name type="scientific">marine sediment metagenome</name>
    <dbReference type="NCBI Taxonomy" id="412755"/>
    <lineage>
        <taxon>unclassified sequences</taxon>
        <taxon>metagenomes</taxon>
        <taxon>ecological metagenomes</taxon>
    </lineage>
</organism>
<dbReference type="AlphaFoldDB" id="A0A0F9PCK0"/>
<proteinExistence type="predicted"/>
<reference evidence="1" key="1">
    <citation type="journal article" date="2015" name="Nature">
        <title>Complex archaea that bridge the gap between prokaryotes and eukaryotes.</title>
        <authorList>
            <person name="Spang A."/>
            <person name="Saw J.H."/>
            <person name="Jorgensen S.L."/>
            <person name="Zaremba-Niedzwiedzka K."/>
            <person name="Martijn J."/>
            <person name="Lind A.E."/>
            <person name="van Eijk R."/>
            <person name="Schleper C."/>
            <person name="Guy L."/>
            <person name="Ettema T.J."/>
        </authorList>
    </citation>
    <scope>NUCLEOTIDE SEQUENCE</scope>
</reference>
<evidence type="ECO:0000313" key="1">
    <source>
        <dbReference type="EMBL" id="KKN22232.1"/>
    </source>
</evidence>
<comment type="caution">
    <text evidence="1">The sequence shown here is derived from an EMBL/GenBank/DDBJ whole genome shotgun (WGS) entry which is preliminary data.</text>
</comment>
<sequence>MKIDPLDVLFSEYIRMRAILRTGGCERCLHPKFDKVKENGEIFPAWKQLQCSHYHPRTKKSTRWDEEDCVGLCGGCHTFLEHNPLEHTNWFREQLGEEAFDLLYARARTLAKYVDKVALKLYYENKIKEQNKVGGGR</sequence>